<evidence type="ECO:0000256" key="1">
    <source>
        <dbReference type="SAM" id="Phobius"/>
    </source>
</evidence>
<accession>A0ABQ8NCI8</accession>
<feature type="non-terminal residue" evidence="2">
    <location>
        <position position="1"/>
    </location>
</feature>
<feature type="transmembrane region" description="Helical" evidence="1">
    <location>
        <begin position="72"/>
        <end position="92"/>
    </location>
</feature>
<protein>
    <submittedName>
        <fullName evidence="2">Uncharacterized protein</fullName>
    </submittedName>
</protein>
<organism evidence="2 3">
    <name type="scientific">Pyricularia grisea</name>
    <name type="common">Crabgrass-specific blast fungus</name>
    <name type="synonym">Magnaporthe grisea</name>
    <dbReference type="NCBI Taxonomy" id="148305"/>
    <lineage>
        <taxon>Eukaryota</taxon>
        <taxon>Fungi</taxon>
        <taxon>Dikarya</taxon>
        <taxon>Ascomycota</taxon>
        <taxon>Pezizomycotina</taxon>
        <taxon>Sordariomycetes</taxon>
        <taxon>Sordariomycetidae</taxon>
        <taxon>Magnaporthales</taxon>
        <taxon>Pyriculariaceae</taxon>
        <taxon>Pyricularia</taxon>
    </lineage>
</organism>
<reference evidence="2" key="1">
    <citation type="submission" date="2021-01" db="EMBL/GenBank/DDBJ databases">
        <title>Deciphering the adaptive evolutionary patterns associated with biogeogrpahic diversity in the finger millet blast pathogen Magnaporthe oryzae in Eastern Africa.</title>
        <authorList>
            <person name="Onyema G."/>
            <person name="Shittu T.A."/>
            <person name="Dodsworth S."/>
            <person name="Devilliers S."/>
            <person name="Muthumeenakshi S."/>
            <person name="Sreenivasaprasad S."/>
        </authorList>
    </citation>
    <scope>NUCLEOTIDE SEQUENCE</scope>
    <source>
        <strain evidence="2">D15/s37</strain>
    </source>
</reference>
<sequence length="102" mass="11199">AETLNEGLPRAAWVIIGNYTSRTVTQRFQHSNTLILFQATLGLIISLAFVGGARNFADSFVPVEVREANITYMRIGAFSAFSFLIEMAVASATRALDRVTSR</sequence>
<dbReference type="EMBL" id="JABSND010000183">
    <property type="protein sequence ID" value="KAI6294884.1"/>
    <property type="molecule type" value="Genomic_DNA"/>
</dbReference>
<evidence type="ECO:0000313" key="3">
    <source>
        <dbReference type="Proteomes" id="UP001059893"/>
    </source>
</evidence>
<keyword evidence="1" id="KW-1133">Transmembrane helix</keyword>
<evidence type="ECO:0000313" key="2">
    <source>
        <dbReference type="EMBL" id="KAI6294884.1"/>
    </source>
</evidence>
<gene>
    <name evidence="2" type="ORF">MCOR33_008088</name>
</gene>
<keyword evidence="3" id="KW-1185">Reference proteome</keyword>
<name>A0ABQ8NCI8_PYRGI</name>
<comment type="caution">
    <text evidence="2">The sequence shown here is derived from an EMBL/GenBank/DDBJ whole genome shotgun (WGS) entry which is preliminary data.</text>
</comment>
<keyword evidence="1" id="KW-0472">Membrane</keyword>
<keyword evidence="1" id="KW-0812">Transmembrane</keyword>
<feature type="transmembrane region" description="Helical" evidence="1">
    <location>
        <begin position="34"/>
        <end position="52"/>
    </location>
</feature>
<proteinExistence type="predicted"/>
<dbReference type="Proteomes" id="UP001059893">
    <property type="component" value="Unassembled WGS sequence"/>
</dbReference>